<dbReference type="Pfam" id="PF00483">
    <property type="entry name" value="NTP_transferase"/>
    <property type="match status" value="2"/>
</dbReference>
<accession>A0A9P7BE25</accession>
<dbReference type="Pfam" id="PF25087">
    <property type="entry name" value="GMPPB_C"/>
    <property type="match status" value="1"/>
</dbReference>
<gene>
    <name evidence="7" type="primary">PSA2</name>
    <name evidence="7" type="ORF">C6P40_002318</name>
</gene>
<proteinExistence type="inferred from homology"/>
<feature type="domain" description="Nucleotidyl transferase" evidence="5">
    <location>
        <begin position="4"/>
        <end position="139"/>
    </location>
</feature>
<dbReference type="InterPro" id="IPR056729">
    <property type="entry name" value="GMPPB_C"/>
</dbReference>
<dbReference type="GO" id="GO:0004475">
    <property type="term" value="F:mannose-1-phosphate guanylyltransferase (GTP) activity"/>
    <property type="evidence" value="ECO:0007669"/>
    <property type="project" value="UniProtKB-EC"/>
</dbReference>
<evidence type="ECO:0000259" key="5">
    <source>
        <dbReference type="Pfam" id="PF00483"/>
    </source>
</evidence>
<dbReference type="InterPro" id="IPR011004">
    <property type="entry name" value="Trimer_LpxA-like_sf"/>
</dbReference>
<dbReference type="Proteomes" id="UP000697127">
    <property type="component" value="Unassembled WGS sequence"/>
</dbReference>
<dbReference type="EMBL" id="PUHW01000259">
    <property type="protein sequence ID" value="KAG0687451.1"/>
    <property type="molecule type" value="Genomic_DNA"/>
</dbReference>
<dbReference type="PANTHER" id="PTHR22572">
    <property type="entry name" value="SUGAR-1-PHOSPHATE GUANYL TRANSFERASE"/>
    <property type="match status" value="1"/>
</dbReference>
<feature type="domain" description="Nucleotidyl transferase" evidence="5">
    <location>
        <begin position="181"/>
        <end position="246"/>
    </location>
</feature>
<name>A0A9P7BE25_9ASCO</name>
<dbReference type="InterPro" id="IPR029044">
    <property type="entry name" value="Nucleotide-diphossugar_trans"/>
</dbReference>
<evidence type="ECO:0000256" key="4">
    <source>
        <dbReference type="ARBA" id="ARBA00047343"/>
    </source>
</evidence>
<dbReference type="AlphaFoldDB" id="A0A9P7BE25"/>
<evidence type="ECO:0000313" key="7">
    <source>
        <dbReference type="EMBL" id="KAG0687451.1"/>
    </source>
</evidence>
<comment type="pathway">
    <text evidence="1">Nucleotide-sugar biosynthesis; GDP-alpha-D-mannose biosynthesis; GDP-alpha-D-mannose from alpha-D-mannose 1-phosphate (GTP route): step 1/1.</text>
</comment>
<dbReference type="InterPro" id="IPR005835">
    <property type="entry name" value="NTP_transferase_dom"/>
</dbReference>
<evidence type="ECO:0000313" key="8">
    <source>
        <dbReference type="Proteomes" id="UP000697127"/>
    </source>
</evidence>
<sequence length="468" mass="52977">MTSKAVIIIGGPSRGTRFRPLALDQSKYLFPIAGKPLLSHTIDAILKIDSINEILLIGFYENSIFEEFINEYNSKFDYSNKNCRIKYLKEFKALGTAGGLYQYKDEILKNNNSDNFLLIHGDIICSFPLIQMIEKFESIKMLNNNTVSNNINLKKNDLSPDAILFGVNLDNYNYDLMLTMSSTYHTSFGLIAYDSKDHDKVIHYVEKPESKISNVINGGIYLFNINVFKLLSKAKIEKIQKSNDENYYEFIDEDTLSIEHDILQKLPDLNKTYVFNYKGFWKTIKTPADAIIANELYLDLIYQSKSKDSLVKPSINISPPVFIDKSTNIDYTMSTKFGPYVSIGKNCIIGSGCRIINSIILENVEIGSNTIIKNSIISKNCKIGNWSRIEGSGMNLVSINELIRKNGTSKMKALMETNENFKVIGIRDSGNITILGSNVQVKDEVLVFNSFVLPSKVIGEDLRYEVIM</sequence>
<dbReference type="EC" id="2.7.7.13" evidence="3"/>
<organism evidence="7 8">
    <name type="scientific">Pichia californica</name>
    <dbReference type="NCBI Taxonomy" id="460514"/>
    <lineage>
        <taxon>Eukaryota</taxon>
        <taxon>Fungi</taxon>
        <taxon>Dikarya</taxon>
        <taxon>Ascomycota</taxon>
        <taxon>Saccharomycotina</taxon>
        <taxon>Pichiomycetes</taxon>
        <taxon>Pichiales</taxon>
        <taxon>Pichiaceae</taxon>
        <taxon>Pichia</taxon>
    </lineage>
</organism>
<keyword evidence="7" id="KW-0647">Proteasome</keyword>
<dbReference type="GO" id="GO:0000502">
    <property type="term" value="C:proteasome complex"/>
    <property type="evidence" value="ECO:0007669"/>
    <property type="project" value="UniProtKB-KW"/>
</dbReference>
<protein>
    <recommendedName>
        <fullName evidence="3">mannose-1-phosphate guanylyltransferase</fullName>
        <ecNumber evidence="3">2.7.7.13</ecNumber>
    </recommendedName>
</protein>
<evidence type="ECO:0000256" key="2">
    <source>
        <dbReference type="ARBA" id="ARBA00007274"/>
    </source>
</evidence>
<reference evidence="7" key="1">
    <citation type="submission" date="2020-11" db="EMBL/GenBank/DDBJ databases">
        <title>Kefir isolates.</title>
        <authorList>
            <person name="Marcisauskas S."/>
            <person name="Kim Y."/>
            <person name="Blasche S."/>
        </authorList>
    </citation>
    <scope>NUCLEOTIDE SEQUENCE</scope>
    <source>
        <strain evidence="7">Olga-1</strain>
    </source>
</reference>
<comment type="catalytic activity">
    <reaction evidence="4">
        <text>alpha-D-mannose 1-phosphate + GTP + H(+) = GDP-alpha-D-mannose + diphosphate</text>
        <dbReference type="Rhea" id="RHEA:15229"/>
        <dbReference type="ChEBI" id="CHEBI:15378"/>
        <dbReference type="ChEBI" id="CHEBI:33019"/>
        <dbReference type="ChEBI" id="CHEBI:37565"/>
        <dbReference type="ChEBI" id="CHEBI:57527"/>
        <dbReference type="ChEBI" id="CHEBI:58409"/>
        <dbReference type="EC" id="2.7.7.13"/>
    </reaction>
</comment>
<dbReference type="Gene3D" id="2.160.10.10">
    <property type="entry name" value="Hexapeptide repeat proteins"/>
    <property type="match status" value="1"/>
</dbReference>
<comment type="similarity">
    <text evidence="2">Belongs to the transferase hexapeptide repeat family.</text>
</comment>
<dbReference type="SUPFAM" id="SSF51161">
    <property type="entry name" value="Trimeric LpxA-like enzymes"/>
    <property type="match status" value="1"/>
</dbReference>
<dbReference type="SUPFAM" id="SSF53448">
    <property type="entry name" value="Nucleotide-diphospho-sugar transferases"/>
    <property type="match status" value="1"/>
</dbReference>
<evidence type="ECO:0000256" key="3">
    <source>
        <dbReference type="ARBA" id="ARBA00012387"/>
    </source>
</evidence>
<dbReference type="Gene3D" id="3.90.550.10">
    <property type="entry name" value="Spore Coat Polysaccharide Biosynthesis Protein SpsA, Chain A"/>
    <property type="match status" value="1"/>
</dbReference>
<keyword evidence="8" id="KW-1185">Reference proteome</keyword>
<evidence type="ECO:0000256" key="1">
    <source>
        <dbReference type="ARBA" id="ARBA00004823"/>
    </source>
</evidence>
<dbReference type="InterPro" id="IPR050486">
    <property type="entry name" value="Mannose-1P_guanyltransferase"/>
</dbReference>
<feature type="domain" description="Mannose-1-phosphate guanyltransferase C-terminal" evidence="6">
    <location>
        <begin position="317"/>
        <end position="463"/>
    </location>
</feature>
<comment type="caution">
    <text evidence="7">The sequence shown here is derived from an EMBL/GenBank/DDBJ whole genome shotgun (WGS) entry which is preliminary data.</text>
</comment>
<evidence type="ECO:0000259" key="6">
    <source>
        <dbReference type="Pfam" id="PF25087"/>
    </source>
</evidence>